<dbReference type="InterPro" id="IPR006390">
    <property type="entry name" value="DHP_synth_dom"/>
</dbReference>
<dbReference type="PANTHER" id="PTHR20941">
    <property type="entry name" value="FOLATE SYNTHESIS PROTEINS"/>
    <property type="match status" value="1"/>
</dbReference>
<dbReference type="GO" id="GO:0004156">
    <property type="term" value="F:dihydropteroate synthase activity"/>
    <property type="evidence" value="ECO:0007669"/>
    <property type="project" value="UniProtKB-EC"/>
</dbReference>
<gene>
    <name evidence="10" type="primary">folP</name>
    <name evidence="10" type="ORF">NMY3_00910</name>
</gene>
<dbReference type="InterPro" id="IPR000489">
    <property type="entry name" value="Pterin-binding_dom"/>
</dbReference>
<evidence type="ECO:0000256" key="4">
    <source>
        <dbReference type="ARBA" id="ARBA00012458"/>
    </source>
</evidence>
<reference evidence="11" key="1">
    <citation type="submission" date="2015-10" db="EMBL/GenBank/DDBJ databases">
        <title>Niche specialization of a soil ammonia-oxidizing archaeon, Candidatus Nitrosocosmicus oleophilus.</title>
        <authorList>
            <person name="Jung M.-Y."/>
            <person name="Rhee S.-K."/>
        </authorList>
    </citation>
    <scope>NUCLEOTIDE SEQUENCE [LARGE SCALE GENOMIC DNA]</scope>
    <source>
        <strain evidence="11">MY3</strain>
    </source>
</reference>
<dbReference type="EMBL" id="CP012850">
    <property type="protein sequence ID" value="ALI35119.1"/>
    <property type="molecule type" value="Genomic_DNA"/>
</dbReference>
<protein>
    <recommendedName>
        <fullName evidence="4">dihydropteroate synthase</fullName>
        <ecNumber evidence="4">2.5.1.15</ecNumber>
    </recommendedName>
</protein>
<dbReference type="NCBIfam" id="TIGR01496">
    <property type="entry name" value="DHPS"/>
    <property type="match status" value="1"/>
</dbReference>
<feature type="domain" description="Pterin-binding" evidence="9">
    <location>
        <begin position="26"/>
        <end position="291"/>
    </location>
</feature>
<dbReference type="Pfam" id="PF00809">
    <property type="entry name" value="Pterin_bind"/>
    <property type="match status" value="1"/>
</dbReference>
<dbReference type="InterPro" id="IPR011005">
    <property type="entry name" value="Dihydropteroate_synth-like_sf"/>
</dbReference>
<name>A0A654LXW3_9ARCH</name>
<keyword evidence="11" id="KW-1185">Reference proteome</keyword>
<dbReference type="Proteomes" id="UP000058925">
    <property type="component" value="Chromosome"/>
</dbReference>
<evidence type="ECO:0000256" key="3">
    <source>
        <dbReference type="ARBA" id="ARBA00004763"/>
    </source>
</evidence>
<proteinExistence type="predicted"/>
<keyword evidence="5 10" id="KW-0808">Transferase</keyword>
<evidence type="ECO:0000256" key="1">
    <source>
        <dbReference type="ARBA" id="ARBA00000012"/>
    </source>
</evidence>
<dbReference type="PANTHER" id="PTHR20941:SF1">
    <property type="entry name" value="FOLIC ACID SYNTHESIS PROTEIN FOL1"/>
    <property type="match status" value="1"/>
</dbReference>
<dbReference type="PROSITE" id="PS00793">
    <property type="entry name" value="DHPS_2"/>
    <property type="match status" value="1"/>
</dbReference>
<comment type="pathway">
    <text evidence="3">Cofactor biosynthesis; tetrahydrofolate biosynthesis; 7,8-dihydrofolate from 2-amino-4-hydroxy-6-hydroxymethyl-7,8-dihydropteridine diphosphate and 4-aminobenzoate: step 1/2.</text>
</comment>
<evidence type="ECO:0000256" key="8">
    <source>
        <dbReference type="ARBA" id="ARBA00022909"/>
    </source>
</evidence>
<comment type="cofactor">
    <cofactor evidence="2">
        <name>Mg(2+)</name>
        <dbReference type="ChEBI" id="CHEBI:18420"/>
    </cofactor>
</comment>
<evidence type="ECO:0000256" key="2">
    <source>
        <dbReference type="ARBA" id="ARBA00001946"/>
    </source>
</evidence>
<comment type="catalytic activity">
    <reaction evidence="1">
        <text>(7,8-dihydropterin-6-yl)methyl diphosphate + 4-aminobenzoate = 7,8-dihydropteroate + diphosphate</text>
        <dbReference type="Rhea" id="RHEA:19949"/>
        <dbReference type="ChEBI" id="CHEBI:17836"/>
        <dbReference type="ChEBI" id="CHEBI:17839"/>
        <dbReference type="ChEBI" id="CHEBI:33019"/>
        <dbReference type="ChEBI" id="CHEBI:72950"/>
        <dbReference type="EC" id="2.5.1.15"/>
    </reaction>
</comment>
<sequence length="297" mass="33275">MFLKEKIYFCLLTNVGNISVTSYGKTRIMGIINVSPESFYKDSIKHQEDEIQDTILRMQNNGVDIVDVGGMSTAPYLKTLIPKDLESKRLHNAISAIRQISNIPISVDTVRSDVIQSLLKLDVNAINDVTGLKYDKKMPILAYEQDLPVILGAYLSDRENLQGDGDIQDTISLLAESIRIAKKCKIDDDKLIIDPSIGFFRKDGLNPFYSKTLGMDWYVRDIDIIANIKLLMSLKKPICVSISRKSFIGSLFGLAVEDRLIPSIIAEMYSVINGASLVRTHNVKETKQAIDMLEVIN</sequence>
<evidence type="ECO:0000256" key="7">
    <source>
        <dbReference type="ARBA" id="ARBA00022842"/>
    </source>
</evidence>
<dbReference type="KEGG" id="taa:NMY3_00910"/>
<dbReference type="SUPFAM" id="SSF51717">
    <property type="entry name" value="Dihydropteroate synthetase-like"/>
    <property type="match status" value="1"/>
</dbReference>
<evidence type="ECO:0000259" key="9">
    <source>
        <dbReference type="PROSITE" id="PS50972"/>
    </source>
</evidence>
<dbReference type="GO" id="GO:0046654">
    <property type="term" value="P:tetrahydrofolate biosynthetic process"/>
    <property type="evidence" value="ECO:0007669"/>
    <property type="project" value="TreeGrafter"/>
</dbReference>
<dbReference type="InterPro" id="IPR045031">
    <property type="entry name" value="DHP_synth-like"/>
</dbReference>
<keyword evidence="7" id="KW-0460">Magnesium</keyword>
<evidence type="ECO:0000256" key="5">
    <source>
        <dbReference type="ARBA" id="ARBA00022679"/>
    </source>
</evidence>
<organism evidence="10 11">
    <name type="scientific">Candidatus Nitrosocosmicus oleophilus</name>
    <dbReference type="NCBI Taxonomy" id="1353260"/>
    <lineage>
        <taxon>Archaea</taxon>
        <taxon>Nitrososphaerota</taxon>
        <taxon>Nitrososphaeria</taxon>
        <taxon>Nitrososphaerales</taxon>
        <taxon>Nitrososphaeraceae</taxon>
        <taxon>Candidatus Nitrosocosmicus</taxon>
    </lineage>
</organism>
<dbReference type="AlphaFoldDB" id="A0A654LXW3"/>
<accession>A0A654LXW3</accession>
<evidence type="ECO:0000256" key="6">
    <source>
        <dbReference type="ARBA" id="ARBA00022723"/>
    </source>
</evidence>
<dbReference type="GO" id="GO:0046872">
    <property type="term" value="F:metal ion binding"/>
    <property type="evidence" value="ECO:0007669"/>
    <property type="project" value="UniProtKB-KW"/>
</dbReference>
<dbReference type="PROSITE" id="PS50972">
    <property type="entry name" value="PTERIN_BINDING"/>
    <property type="match status" value="1"/>
</dbReference>
<dbReference type="Gene3D" id="3.20.20.20">
    <property type="entry name" value="Dihydropteroate synthase-like"/>
    <property type="match status" value="1"/>
</dbReference>
<dbReference type="EC" id="2.5.1.15" evidence="4"/>
<evidence type="ECO:0000313" key="11">
    <source>
        <dbReference type="Proteomes" id="UP000058925"/>
    </source>
</evidence>
<evidence type="ECO:0000313" key="10">
    <source>
        <dbReference type="EMBL" id="ALI35119.1"/>
    </source>
</evidence>
<dbReference type="GO" id="GO:0046656">
    <property type="term" value="P:folic acid biosynthetic process"/>
    <property type="evidence" value="ECO:0007669"/>
    <property type="project" value="UniProtKB-KW"/>
</dbReference>
<keyword evidence="6" id="KW-0479">Metal-binding</keyword>
<keyword evidence="8" id="KW-0289">Folate biosynthesis</keyword>